<dbReference type="EMBL" id="MU807423">
    <property type="protein sequence ID" value="KAJ3831497.1"/>
    <property type="molecule type" value="Genomic_DNA"/>
</dbReference>
<keyword evidence="3" id="KW-1185">Reference proteome</keyword>
<gene>
    <name evidence="2" type="ORF">F5878DRAFT_667490</name>
</gene>
<feature type="region of interest" description="Disordered" evidence="1">
    <location>
        <begin position="423"/>
        <end position="450"/>
    </location>
</feature>
<feature type="compositionally biased region" description="Basic and acidic residues" evidence="1">
    <location>
        <begin position="107"/>
        <end position="126"/>
    </location>
</feature>
<protein>
    <submittedName>
        <fullName evidence="2">Uncharacterized protein</fullName>
    </submittedName>
</protein>
<comment type="caution">
    <text evidence="2">The sequence shown here is derived from an EMBL/GenBank/DDBJ whole genome shotgun (WGS) entry which is preliminary data.</text>
</comment>
<name>A0AA38U9W6_9AGAR</name>
<accession>A0AA38U9W6</accession>
<evidence type="ECO:0000313" key="2">
    <source>
        <dbReference type="EMBL" id="KAJ3831497.1"/>
    </source>
</evidence>
<feature type="compositionally biased region" description="Polar residues" evidence="1">
    <location>
        <begin position="261"/>
        <end position="276"/>
    </location>
</feature>
<evidence type="ECO:0000256" key="1">
    <source>
        <dbReference type="SAM" id="MobiDB-lite"/>
    </source>
</evidence>
<feature type="region of interest" description="Disordered" evidence="1">
    <location>
        <begin position="23"/>
        <end position="135"/>
    </location>
</feature>
<feature type="compositionally biased region" description="Basic and acidic residues" evidence="1">
    <location>
        <begin position="320"/>
        <end position="332"/>
    </location>
</feature>
<feature type="region of interest" description="Disordered" evidence="1">
    <location>
        <begin position="258"/>
        <end position="347"/>
    </location>
</feature>
<sequence>MNISKGTVTACENPEIKVAFSPIRDEELEPYRKQYPVPFSDEDKARTTVRNYSPPTMLDWEPVDEQPPRQGGSERSKPPSNNNRPPVKAPSRGEGGEPPEPSYDGGNGRENRDDRSSRHPSERTEPKVPVPDKFNPRSLAEIGEVYSYEPRTVSEEECLNEILRVYIDLVNYHLIMKPATGNNNAQKTVLQNIPRPEFYYGDEDIMKFNTWLFVVPPLPMSKEMSRTVTAEQSSVNAIMQAAIKCEKGNGAYTYYAKTRASRTPQNGPSKQPYANDSRNKQNNRDGQGSNAHRLNFKRPPSPKRLQIVDRRRYQVPVHSPKWDKPSDRRPKTPDPVPGQRPKPKNMGVCWGCGKPGHYQGDPACKENGKTKPSQVYRMVDQGGNARDIRLFRISAEEMIADANEPNPEVHPNDDDIWEKYELQSHGNEENYSEPERWGGSQYESDPIDNEYMNDEHIGFMQEHSKPYLEY</sequence>
<reference evidence="2" key="1">
    <citation type="submission" date="2022-08" db="EMBL/GenBank/DDBJ databases">
        <authorList>
            <consortium name="DOE Joint Genome Institute"/>
            <person name="Min B."/>
            <person name="Riley R."/>
            <person name="Sierra-Patev S."/>
            <person name="Naranjo-Ortiz M."/>
            <person name="Looney B."/>
            <person name="Konkel Z."/>
            <person name="Slot J.C."/>
            <person name="Sakamoto Y."/>
            <person name="Steenwyk J.L."/>
            <person name="Rokas A."/>
            <person name="Carro J."/>
            <person name="Camarero S."/>
            <person name="Ferreira P."/>
            <person name="Molpeceres G."/>
            <person name="Ruiz-Duenas F.J."/>
            <person name="Serrano A."/>
            <person name="Henrissat B."/>
            <person name="Drula E."/>
            <person name="Hughes K.W."/>
            <person name="Mata J.L."/>
            <person name="Ishikawa N.K."/>
            <person name="Vargas-Isla R."/>
            <person name="Ushijima S."/>
            <person name="Smith C.A."/>
            <person name="Ahrendt S."/>
            <person name="Andreopoulos W."/>
            <person name="He G."/>
            <person name="Labutti K."/>
            <person name="Lipzen A."/>
            <person name="Ng V."/>
            <person name="Sandor L."/>
            <person name="Barry K."/>
            <person name="Martinez A.T."/>
            <person name="Xiao Y."/>
            <person name="Gibbons J.G."/>
            <person name="Terashima K."/>
            <person name="Hibbett D.S."/>
            <person name="Grigoriev I.V."/>
        </authorList>
    </citation>
    <scope>NUCLEOTIDE SEQUENCE</scope>
    <source>
        <strain evidence="2">TFB9207</strain>
    </source>
</reference>
<feature type="compositionally biased region" description="Basic and acidic residues" evidence="1">
    <location>
        <begin position="23"/>
        <end position="32"/>
    </location>
</feature>
<proteinExistence type="predicted"/>
<dbReference type="AlphaFoldDB" id="A0AA38U9W6"/>
<evidence type="ECO:0000313" key="3">
    <source>
        <dbReference type="Proteomes" id="UP001163846"/>
    </source>
</evidence>
<dbReference type="Proteomes" id="UP001163846">
    <property type="component" value="Unassembled WGS sequence"/>
</dbReference>
<feature type="compositionally biased region" description="Basic and acidic residues" evidence="1">
    <location>
        <begin position="423"/>
        <end position="436"/>
    </location>
</feature>
<organism evidence="2 3">
    <name type="scientific">Lentinula raphanica</name>
    <dbReference type="NCBI Taxonomy" id="153919"/>
    <lineage>
        <taxon>Eukaryota</taxon>
        <taxon>Fungi</taxon>
        <taxon>Dikarya</taxon>
        <taxon>Basidiomycota</taxon>
        <taxon>Agaricomycotina</taxon>
        <taxon>Agaricomycetes</taxon>
        <taxon>Agaricomycetidae</taxon>
        <taxon>Agaricales</taxon>
        <taxon>Marasmiineae</taxon>
        <taxon>Omphalotaceae</taxon>
        <taxon>Lentinula</taxon>
    </lineage>
</organism>